<feature type="transmembrane region" description="Helical" evidence="1">
    <location>
        <begin position="105"/>
        <end position="123"/>
    </location>
</feature>
<keyword evidence="3" id="KW-1185">Reference proteome</keyword>
<evidence type="ECO:0000313" key="3">
    <source>
        <dbReference type="Proteomes" id="UP000631114"/>
    </source>
</evidence>
<keyword evidence="1" id="KW-1133">Transmembrane helix</keyword>
<evidence type="ECO:0008006" key="4">
    <source>
        <dbReference type="Google" id="ProtNLM"/>
    </source>
</evidence>
<feature type="transmembrane region" description="Helical" evidence="1">
    <location>
        <begin position="21"/>
        <end position="42"/>
    </location>
</feature>
<dbReference type="UniPathway" id="UPA00378"/>
<comment type="caution">
    <text evidence="2">The sequence shown here is derived from an EMBL/GenBank/DDBJ whole genome shotgun (WGS) entry which is preliminary data.</text>
</comment>
<name>A0A835LVE7_9MAGN</name>
<proteinExistence type="predicted"/>
<dbReference type="OrthoDB" id="1158011at2759"/>
<keyword evidence="1" id="KW-0812">Transmembrane</keyword>
<dbReference type="EMBL" id="JADFTS010000006">
    <property type="protein sequence ID" value="KAF9600911.1"/>
    <property type="molecule type" value="Genomic_DNA"/>
</dbReference>
<evidence type="ECO:0000256" key="1">
    <source>
        <dbReference type="SAM" id="Phobius"/>
    </source>
</evidence>
<gene>
    <name evidence="2" type="ORF">IFM89_013818</name>
</gene>
<sequence>MVVVMKNFIINKGRVKGRRKCPQKVVWVIYFCLLISMFLWIFFQLKFLWKRHNIMTFLGWSMLKGITNYLQKQRSSLQRQSVKYYEPEYWKFGEEGNKYFRHATGPFEMVIVSIIVAAIFSFWRSNCGVVVCDCKPILHKYANEDVSLGAWFIGLEVEHIDERNMCCGTPPGKIFQKICYPSYKFIMVAFANQWKRSRKFMQDVVKVMELFGVPCSKLIR</sequence>
<reference evidence="2 3" key="1">
    <citation type="submission" date="2020-10" db="EMBL/GenBank/DDBJ databases">
        <title>The Coptis chinensis genome and diversification of protoberbering-type alkaloids.</title>
        <authorList>
            <person name="Wang B."/>
            <person name="Shu S."/>
            <person name="Song C."/>
            <person name="Liu Y."/>
        </authorList>
    </citation>
    <scope>NUCLEOTIDE SEQUENCE [LARGE SCALE GENOMIC DNA]</scope>
    <source>
        <strain evidence="2">HL-2020</strain>
        <tissue evidence="2">Leaf</tissue>
    </source>
</reference>
<dbReference type="AlphaFoldDB" id="A0A835LVE7"/>
<protein>
    <recommendedName>
        <fullName evidence="4">Hexosyltransferase</fullName>
    </recommendedName>
</protein>
<dbReference type="Proteomes" id="UP000631114">
    <property type="component" value="Unassembled WGS sequence"/>
</dbReference>
<keyword evidence="1" id="KW-0472">Membrane</keyword>
<evidence type="ECO:0000313" key="2">
    <source>
        <dbReference type="EMBL" id="KAF9600911.1"/>
    </source>
</evidence>
<accession>A0A835LVE7</accession>
<organism evidence="2 3">
    <name type="scientific">Coptis chinensis</name>
    <dbReference type="NCBI Taxonomy" id="261450"/>
    <lineage>
        <taxon>Eukaryota</taxon>
        <taxon>Viridiplantae</taxon>
        <taxon>Streptophyta</taxon>
        <taxon>Embryophyta</taxon>
        <taxon>Tracheophyta</taxon>
        <taxon>Spermatophyta</taxon>
        <taxon>Magnoliopsida</taxon>
        <taxon>Ranunculales</taxon>
        <taxon>Ranunculaceae</taxon>
        <taxon>Coptidoideae</taxon>
        <taxon>Coptis</taxon>
    </lineage>
</organism>